<proteinExistence type="predicted"/>
<evidence type="ECO:0000256" key="4">
    <source>
        <dbReference type="ARBA" id="ARBA00023212"/>
    </source>
</evidence>
<feature type="domain" description="Spindle assembly abnormal protein 6 N-terminal" evidence="6">
    <location>
        <begin position="7"/>
        <end position="63"/>
    </location>
</feature>
<organism evidence="7 8">
    <name type="scientific">Reticulomyxa filosa</name>
    <dbReference type="NCBI Taxonomy" id="46433"/>
    <lineage>
        <taxon>Eukaryota</taxon>
        <taxon>Sar</taxon>
        <taxon>Rhizaria</taxon>
        <taxon>Retaria</taxon>
        <taxon>Foraminifera</taxon>
        <taxon>Monothalamids</taxon>
        <taxon>Reticulomyxidae</taxon>
        <taxon>Reticulomyxa</taxon>
    </lineage>
</organism>
<evidence type="ECO:0000313" key="7">
    <source>
        <dbReference type="EMBL" id="ETO15110.1"/>
    </source>
</evidence>
<dbReference type="OrthoDB" id="49058at2759"/>
<dbReference type="EMBL" id="ASPP01019463">
    <property type="protein sequence ID" value="ETO15110.1"/>
    <property type="molecule type" value="Genomic_DNA"/>
</dbReference>
<reference evidence="7 8" key="1">
    <citation type="journal article" date="2013" name="Curr. Biol.">
        <title>The Genome of the Foraminiferan Reticulomyxa filosa.</title>
        <authorList>
            <person name="Glockner G."/>
            <person name="Hulsmann N."/>
            <person name="Schleicher M."/>
            <person name="Noegel A.A."/>
            <person name="Eichinger L."/>
            <person name="Gallinger C."/>
            <person name="Pawlowski J."/>
            <person name="Sierra R."/>
            <person name="Euteneuer U."/>
            <person name="Pillet L."/>
            <person name="Moustafa A."/>
            <person name="Platzer M."/>
            <person name="Groth M."/>
            <person name="Szafranski K."/>
            <person name="Schliwa M."/>
        </authorList>
    </citation>
    <scope>NUCLEOTIDE SEQUENCE [LARGE SCALE GENOMIC DNA]</scope>
</reference>
<evidence type="ECO:0000259" key="6">
    <source>
        <dbReference type="Pfam" id="PF16531"/>
    </source>
</evidence>
<comment type="subcellular location">
    <subcellularLocation>
        <location evidence="1">Cytoplasm</location>
        <location evidence="1">Cytoskeleton</location>
        <location evidence="1">Microtubule organizing center</location>
        <location evidence="1">Centrosome</location>
    </subcellularLocation>
</comment>
<dbReference type="AlphaFoldDB" id="X6MPT7"/>
<evidence type="ECO:0000256" key="3">
    <source>
        <dbReference type="ARBA" id="ARBA00023054"/>
    </source>
</evidence>
<dbReference type="InterPro" id="IPR032396">
    <property type="entry name" value="SAS-6_N"/>
</dbReference>
<keyword evidence="2" id="KW-0963">Cytoplasm</keyword>
<evidence type="ECO:0000256" key="2">
    <source>
        <dbReference type="ARBA" id="ARBA00022490"/>
    </source>
</evidence>
<dbReference type="Proteomes" id="UP000023152">
    <property type="component" value="Unassembled WGS sequence"/>
</dbReference>
<dbReference type="PANTHER" id="PTHR44281:SF2">
    <property type="entry name" value="SPINDLE ASSEMBLY ABNORMAL PROTEIN 6 HOMOLOG"/>
    <property type="match status" value="1"/>
</dbReference>
<evidence type="ECO:0000256" key="5">
    <source>
        <dbReference type="ARBA" id="ARBA00023306"/>
    </source>
</evidence>
<dbReference type="Gene3D" id="2.170.210.20">
    <property type="entry name" value="Spindle assembly abnormal protein 6, N-terminal domain"/>
    <property type="match status" value="1"/>
</dbReference>
<keyword evidence="3" id="KW-0175">Coiled coil</keyword>
<dbReference type="Pfam" id="PF16531">
    <property type="entry name" value="SAS-6_N"/>
    <property type="match status" value="1"/>
</dbReference>
<accession>X6MPT7</accession>
<evidence type="ECO:0000256" key="1">
    <source>
        <dbReference type="ARBA" id="ARBA00004300"/>
    </source>
</evidence>
<gene>
    <name evidence="7" type="ORF">RFI_22256</name>
</gene>
<keyword evidence="4" id="KW-0206">Cytoskeleton</keyword>
<protein>
    <submittedName>
        <fullName evidence="7">Merozoite surface protein</fullName>
    </submittedName>
</protein>
<keyword evidence="5" id="KW-0131">Cell cycle</keyword>
<keyword evidence="7" id="KW-0477">Merozoite</keyword>
<dbReference type="PANTHER" id="PTHR44281">
    <property type="entry name" value="SPINDLE ASSEMBLY ABNORMAL PROTEIN 6 HOMOLOG"/>
    <property type="match status" value="1"/>
</dbReference>
<keyword evidence="8" id="KW-1185">Reference proteome</keyword>
<dbReference type="InterPro" id="IPR038558">
    <property type="entry name" value="SAS-6_N_sf"/>
</dbReference>
<comment type="caution">
    <text evidence="7">The sequence shown here is derived from an EMBL/GenBank/DDBJ whole genome shotgun (WGS) entry which is preliminary data.</text>
</comment>
<sequence>MILKKKKNDPFFLFVLTVSEMEFYQLKTEQALLVDFNGFPKSLMSLFQQCLKCKQDEHPKYDNFLVFVWCCQLSAKKNFKKAKQNKTKQRFVAVLSHGNHDTTTILSVQETNQFRHLQHIALKLKCANDESLKKHLSNCWMRFRTESLQLAKDLSECKVQLQQALADKHKSQELAQQIKQKLDHSVSELKFFLFDKNINI</sequence>
<dbReference type="GO" id="GO:0005813">
    <property type="term" value="C:centrosome"/>
    <property type="evidence" value="ECO:0007669"/>
    <property type="project" value="UniProtKB-SubCell"/>
</dbReference>
<evidence type="ECO:0000313" key="8">
    <source>
        <dbReference type="Proteomes" id="UP000023152"/>
    </source>
</evidence>
<name>X6MPT7_RETFI</name>